<dbReference type="InterPro" id="IPR052747">
    <property type="entry name" value="TA_system_RelE_toxin"/>
</dbReference>
<dbReference type="AlphaFoldDB" id="A0A812F6K6"/>
<dbReference type="Pfam" id="PF05016">
    <property type="entry name" value="ParE_toxin"/>
    <property type="match status" value="1"/>
</dbReference>
<dbReference type="SUPFAM" id="SSF143011">
    <property type="entry name" value="RelE-like"/>
    <property type="match status" value="1"/>
</dbReference>
<dbReference type="PANTHER" id="PTHR38813">
    <property type="match status" value="1"/>
</dbReference>
<dbReference type="InterPro" id="IPR007712">
    <property type="entry name" value="RelE/ParE_toxin"/>
</dbReference>
<dbReference type="Proteomes" id="UP000655759">
    <property type="component" value="Unassembled WGS sequence"/>
</dbReference>
<evidence type="ECO:0000313" key="2">
    <source>
        <dbReference type="EMBL" id="CAE6494449.1"/>
    </source>
</evidence>
<reference evidence="2" key="1">
    <citation type="submission" date="2021-02" db="EMBL/GenBank/DDBJ databases">
        <authorList>
            <person name="Han P."/>
        </authorList>
    </citation>
    <scope>NUCLEOTIDE SEQUENCE</scope>
    <source>
        <strain evidence="2">Candidatus Nitrosotenuis uzonensis 5A</strain>
    </source>
</reference>
<gene>
    <name evidence="2" type="ORF">NUZ5A_50285</name>
</gene>
<protein>
    <recommendedName>
        <fullName evidence="4">Plasmid stabilization system</fullName>
    </recommendedName>
</protein>
<evidence type="ECO:0000313" key="3">
    <source>
        <dbReference type="Proteomes" id="UP000655759"/>
    </source>
</evidence>
<sequence>MLAVKIHKSALKELNSLPTNMRSKILYACKSMTNDPFEGDVKPLTGLSGVFRKRVGDYRIAFSVNFAANEVLIIKIGKREKFYEEL</sequence>
<proteinExistence type="predicted"/>
<dbReference type="InterPro" id="IPR035093">
    <property type="entry name" value="RelE/ParE_toxin_dom_sf"/>
</dbReference>
<evidence type="ECO:0008006" key="4">
    <source>
        <dbReference type="Google" id="ProtNLM"/>
    </source>
</evidence>
<evidence type="ECO:0000256" key="1">
    <source>
        <dbReference type="ARBA" id="ARBA00022649"/>
    </source>
</evidence>
<dbReference type="RefSeq" id="WP_205099201.1">
    <property type="nucleotide sequence ID" value="NZ_CAJNAQ010000005.1"/>
</dbReference>
<name>A0A812F6K6_9ARCH</name>
<accession>A0A812F6K6</accession>
<keyword evidence="1" id="KW-1277">Toxin-antitoxin system</keyword>
<dbReference type="EMBL" id="CAJNAQ010000005">
    <property type="protein sequence ID" value="CAE6494449.1"/>
    <property type="molecule type" value="Genomic_DNA"/>
</dbReference>
<organism evidence="2 3">
    <name type="scientific">Candidatus Nitrosotenuis uzonensis</name>
    <dbReference type="NCBI Taxonomy" id="1407055"/>
    <lineage>
        <taxon>Archaea</taxon>
        <taxon>Nitrososphaerota</taxon>
        <taxon>Candidatus Nitrosotenuis</taxon>
    </lineage>
</organism>
<dbReference type="Gene3D" id="3.30.2310.20">
    <property type="entry name" value="RelE-like"/>
    <property type="match status" value="1"/>
</dbReference>
<dbReference type="PANTHER" id="PTHR38813:SF1">
    <property type="entry name" value="TOXIN RELE1-RELATED"/>
    <property type="match status" value="1"/>
</dbReference>
<comment type="caution">
    <text evidence="2">The sequence shown here is derived from an EMBL/GenBank/DDBJ whole genome shotgun (WGS) entry which is preliminary data.</text>
</comment>